<keyword evidence="8" id="KW-1185">Reference proteome</keyword>
<comment type="caution">
    <text evidence="7">The sequence shown here is derived from an EMBL/GenBank/DDBJ whole genome shotgun (WGS) entry which is preliminary data.</text>
</comment>
<dbReference type="GO" id="GO:1990904">
    <property type="term" value="C:ribonucleoprotein complex"/>
    <property type="evidence" value="ECO:0007669"/>
    <property type="project" value="UniProtKB-KW"/>
</dbReference>
<dbReference type="EMBL" id="MUNK01000364">
    <property type="protein sequence ID" value="OTA22510.1"/>
    <property type="molecule type" value="Genomic_DNA"/>
</dbReference>
<proteinExistence type="inferred from homology"/>
<dbReference type="InParanoid" id="A0A1Z5SNW8"/>
<evidence type="ECO:0000313" key="7">
    <source>
        <dbReference type="EMBL" id="OTA22510.1"/>
    </source>
</evidence>
<dbReference type="OrthoDB" id="6220758at2759"/>
<evidence type="ECO:0000256" key="1">
    <source>
        <dbReference type="ARBA" id="ARBA00004173"/>
    </source>
</evidence>
<name>A0A1Z5SNW8_HORWE</name>
<evidence type="ECO:0000313" key="8">
    <source>
        <dbReference type="Proteomes" id="UP000194280"/>
    </source>
</evidence>
<evidence type="ECO:0000256" key="4">
    <source>
        <dbReference type="ARBA" id="ARBA00023128"/>
    </source>
</evidence>
<dbReference type="GO" id="GO:0005739">
    <property type="term" value="C:mitochondrion"/>
    <property type="evidence" value="ECO:0007669"/>
    <property type="project" value="UniProtKB-SubCell"/>
</dbReference>
<accession>A0A1Z5SNW8</accession>
<dbReference type="Proteomes" id="UP000194280">
    <property type="component" value="Unassembled WGS sequence"/>
</dbReference>
<dbReference type="VEuPathDB" id="FungiDB:BTJ68_14935"/>
<protein>
    <recommendedName>
        <fullName evidence="6">Large ribosomal subunit protein mL50</fullName>
    </recommendedName>
</protein>
<dbReference type="Pfam" id="PF10501">
    <property type="entry name" value="Ribosomal_L50"/>
    <property type="match status" value="1"/>
</dbReference>
<dbReference type="AlphaFoldDB" id="A0A1Z5SNW8"/>
<evidence type="ECO:0000256" key="3">
    <source>
        <dbReference type="ARBA" id="ARBA00022980"/>
    </source>
</evidence>
<keyword evidence="3" id="KW-0689">Ribosomal protein</keyword>
<evidence type="ECO:0000256" key="5">
    <source>
        <dbReference type="ARBA" id="ARBA00023274"/>
    </source>
</evidence>
<sequence>MADATSPCDGGSLDFAESRQGRRAGLLARVGSAANWEATRNARLQASVDGGVTVHFATPEDERTILASIPTTLPQTATQDQETLLNEVTNAVEGNLAEGDDIGNGKLPPAWMDLSLHEPALKMALLKRTLQLTSHRLSDHALSTSPTLGDLWSHYATPTVPKKLAHTKTPAETRHQPQIPNVTVHPRRQTPIDREKSVGRWKVIEEELVQRGLPVTGTRFRGAKVEVLKRGREVRIS</sequence>
<reference evidence="7 8" key="1">
    <citation type="submission" date="2017-01" db="EMBL/GenBank/DDBJ databases">
        <title>The recent genome duplication of the halophilic yeast Hortaea werneckii: insights from long-read sequencing.</title>
        <authorList>
            <person name="Sinha S."/>
            <person name="Flibotte S."/>
            <person name="Neira M."/>
            <person name="Lenassi M."/>
            <person name="Gostincar C."/>
            <person name="Stajich J.E."/>
            <person name="Nislow C.E."/>
        </authorList>
    </citation>
    <scope>NUCLEOTIDE SEQUENCE [LARGE SCALE GENOMIC DNA]</scope>
    <source>
        <strain evidence="7 8">EXF-2000</strain>
    </source>
</reference>
<dbReference type="GO" id="GO:0005840">
    <property type="term" value="C:ribosome"/>
    <property type="evidence" value="ECO:0007669"/>
    <property type="project" value="UniProtKB-KW"/>
</dbReference>
<comment type="subcellular location">
    <subcellularLocation>
        <location evidence="1">Mitochondrion</location>
    </subcellularLocation>
</comment>
<comment type="similarity">
    <text evidence="2">Belongs to the mitochondrion-specific ribosomal protein mL50 family.</text>
</comment>
<evidence type="ECO:0000256" key="6">
    <source>
        <dbReference type="ARBA" id="ARBA00035183"/>
    </source>
</evidence>
<dbReference type="STRING" id="1157616.A0A1Z5SNW8"/>
<dbReference type="InterPro" id="IPR018305">
    <property type="entry name" value="Ribosomal_m50"/>
</dbReference>
<keyword evidence="4" id="KW-0496">Mitochondrion</keyword>
<keyword evidence="5" id="KW-0687">Ribonucleoprotein</keyword>
<gene>
    <name evidence="7" type="ORF">BTJ68_14935</name>
</gene>
<organism evidence="7 8">
    <name type="scientific">Hortaea werneckii EXF-2000</name>
    <dbReference type="NCBI Taxonomy" id="1157616"/>
    <lineage>
        <taxon>Eukaryota</taxon>
        <taxon>Fungi</taxon>
        <taxon>Dikarya</taxon>
        <taxon>Ascomycota</taxon>
        <taxon>Pezizomycotina</taxon>
        <taxon>Dothideomycetes</taxon>
        <taxon>Dothideomycetidae</taxon>
        <taxon>Mycosphaerellales</taxon>
        <taxon>Teratosphaeriaceae</taxon>
        <taxon>Hortaea</taxon>
    </lineage>
</organism>
<evidence type="ECO:0000256" key="2">
    <source>
        <dbReference type="ARBA" id="ARBA00008860"/>
    </source>
</evidence>